<dbReference type="Pfam" id="PF07209">
    <property type="entry name" value="DUF1415"/>
    <property type="match status" value="1"/>
</dbReference>
<organism evidence="1 2">
    <name type="scientific">Dokdonella fugitiva</name>
    <dbReference type="NCBI Taxonomy" id="328517"/>
    <lineage>
        <taxon>Bacteria</taxon>
        <taxon>Pseudomonadati</taxon>
        <taxon>Pseudomonadota</taxon>
        <taxon>Gammaproteobacteria</taxon>
        <taxon>Lysobacterales</taxon>
        <taxon>Rhodanobacteraceae</taxon>
        <taxon>Dokdonella</taxon>
    </lineage>
</organism>
<evidence type="ECO:0000313" key="2">
    <source>
        <dbReference type="Proteomes" id="UP000550401"/>
    </source>
</evidence>
<proteinExistence type="predicted"/>
<protein>
    <recommendedName>
        <fullName evidence="3">DUF1415 domain-containing protein</fullName>
    </recommendedName>
</protein>
<sequence>MSDLRANATDTPTDDEAIAATRRWIERAVIGLNLCPFARAPFAQDRLRITVSRTTDVESLVEDLRAELAWLRDADAGEWETSLLVHPFVLGDFEDYNQFLDVADALLEDMELDGEIQVASFHPDYQFADAASDDIENATNRSPFPTLHLLRESSIDRAVESGIDTNAIYERNIETLRKLGHAGWNALWAEGGDDGRRGARSERAKD</sequence>
<dbReference type="EMBL" id="JACGXL010000005">
    <property type="protein sequence ID" value="MBA8889008.1"/>
    <property type="molecule type" value="Genomic_DNA"/>
</dbReference>
<name>A0A839F635_9GAMM</name>
<dbReference type="Proteomes" id="UP000550401">
    <property type="component" value="Unassembled WGS sequence"/>
</dbReference>
<evidence type="ECO:0008006" key="3">
    <source>
        <dbReference type="Google" id="ProtNLM"/>
    </source>
</evidence>
<reference evidence="1 2" key="1">
    <citation type="submission" date="2020-07" db="EMBL/GenBank/DDBJ databases">
        <title>Genomic Encyclopedia of Type Strains, Phase IV (KMG-V): Genome sequencing to study the core and pangenomes of soil and plant-associated prokaryotes.</title>
        <authorList>
            <person name="Whitman W."/>
        </authorList>
    </citation>
    <scope>NUCLEOTIDE SEQUENCE [LARGE SCALE GENOMIC DNA]</scope>
    <source>
        <strain evidence="1 2">RH2WT43</strain>
    </source>
</reference>
<evidence type="ECO:0000313" key="1">
    <source>
        <dbReference type="EMBL" id="MBA8889008.1"/>
    </source>
</evidence>
<keyword evidence="2" id="KW-1185">Reference proteome</keyword>
<comment type="caution">
    <text evidence="1">The sequence shown here is derived from an EMBL/GenBank/DDBJ whole genome shotgun (WGS) entry which is preliminary data.</text>
</comment>
<dbReference type="RefSeq" id="WP_182532048.1">
    <property type="nucleotide sequence ID" value="NZ_JACGXL010000005.1"/>
</dbReference>
<gene>
    <name evidence="1" type="ORF">FHW12_003244</name>
</gene>
<dbReference type="AlphaFoldDB" id="A0A839F635"/>
<accession>A0A839F635</accession>
<dbReference type="InterPro" id="IPR009858">
    <property type="entry name" value="DUF1415"/>
</dbReference>